<dbReference type="InterPro" id="IPR029063">
    <property type="entry name" value="SAM-dependent_MTases_sf"/>
</dbReference>
<keyword evidence="2" id="KW-0808">Transferase</keyword>
<dbReference type="Gene3D" id="3.40.50.150">
    <property type="entry name" value="Vaccinia Virus protein VP39"/>
    <property type="match status" value="1"/>
</dbReference>
<dbReference type="PANTHER" id="PTHR43861">
    <property type="entry name" value="TRANS-ACONITATE 2-METHYLTRANSFERASE-RELATED"/>
    <property type="match status" value="1"/>
</dbReference>
<dbReference type="SUPFAM" id="SSF53335">
    <property type="entry name" value="S-adenosyl-L-methionine-dependent methyltransferases"/>
    <property type="match status" value="1"/>
</dbReference>
<dbReference type="AlphaFoldDB" id="A0A369WAT1"/>
<evidence type="ECO:0000313" key="3">
    <source>
        <dbReference type="Proteomes" id="UP000253759"/>
    </source>
</evidence>
<dbReference type="InterPro" id="IPR013216">
    <property type="entry name" value="Methyltransf_11"/>
</dbReference>
<keyword evidence="3" id="KW-1185">Reference proteome</keyword>
<gene>
    <name evidence="2" type="ORF">DVH29_00175</name>
</gene>
<dbReference type="PANTHER" id="PTHR43861:SF1">
    <property type="entry name" value="TRANS-ACONITATE 2-METHYLTRANSFERASE"/>
    <property type="match status" value="1"/>
</dbReference>
<comment type="caution">
    <text evidence="2">The sequence shown here is derived from an EMBL/GenBank/DDBJ whole genome shotgun (WGS) entry which is preliminary data.</text>
</comment>
<feature type="domain" description="Methyltransferase type 11" evidence="1">
    <location>
        <begin position="56"/>
        <end position="147"/>
    </location>
</feature>
<dbReference type="Proteomes" id="UP000253759">
    <property type="component" value="Unassembled WGS sequence"/>
</dbReference>
<dbReference type="CDD" id="cd02440">
    <property type="entry name" value="AdoMet_MTases"/>
    <property type="match status" value="1"/>
</dbReference>
<proteinExistence type="predicted"/>
<dbReference type="GO" id="GO:0032259">
    <property type="term" value="P:methylation"/>
    <property type="evidence" value="ECO:0007669"/>
    <property type="project" value="UniProtKB-KW"/>
</dbReference>
<dbReference type="EMBL" id="QQNH01000001">
    <property type="protein sequence ID" value="RDE10412.1"/>
    <property type="molecule type" value="Genomic_DNA"/>
</dbReference>
<sequence>MTAFGETIVSSRGSEASFWNGIAGKYARSPVKDQASYSRTLDATLALTGPDSLVYEMGCGTGSTALHLARHVARVVATDVSDEMIRIARGKAVGVDNVEFRVESAEDVGLAGAFDLAVCFNTLHLIADRQAAIQKIHKALKTGGHFVSKTPCLGSISLILAPIIGVMAALGQAPRVYFFSQDELIRSIEAAGFEIVSVEGHDAKRPQARPFIVARKC</sequence>
<keyword evidence="2" id="KW-0489">Methyltransferase</keyword>
<dbReference type="GO" id="GO:0008757">
    <property type="term" value="F:S-adenosylmethionine-dependent methyltransferase activity"/>
    <property type="evidence" value="ECO:0007669"/>
    <property type="project" value="InterPro"/>
</dbReference>
<evidence type="ECO:0000313" key="2">
    <source>
        <dbReference type="EMBL" id="RDE10412.1"/>
    </source>
</evidence>
<accession>A0A369WAT1</accession>
<evidence type="ECO:0000259" key="1">
    <source>
        <dbReference type="Pfam" id="PF08241"/>
    </source>
</evidence>
<protein>
    <submittedName>
        <fullName evidence="2">Class I SAM-dependent methyltransferase</fullName>
    </submittedName>
</protein>
<organism evidence="2 3">
    <name type="scientific">Pelagibacterium lacus</name>
    <dbReference type="NCBI Taxonomy" id="2282655"/>
    <lineage>
        <taxon>Bacteria</taxon>
        <taxon>Pseudomonadati</taxon>
        <taxon>Pseudomonadota</taxon>
        <taxon>Alphaproteobacteria</taxon>
        <taxon>Hyphomicrobiales</taxon>
        <taxon>Devosiaceae</taxon>
        <taxon>Pelagibacterium</taxon>
    </lineage>
</organism>
<dbReference type="Pfam" id="PF08241">
    <property type="entry name" value="Methyltransf_11"/>
    <property type="match status" value="1"/>
</dbReference>
<name>A0A369WAT1_9HYPH</name>
<reference evidence="3" key="1">
    <citation type="submission" date="2018-07" db="EMBL/GenBank/DDBJ databases">
        <authorList>
            <person name="Liu B.-T."/>
            <person name="Du Z."/>
        </authorList>
    </citation>
    <scope>NUCLEOTIDE SEQUENCE [LARGE SCALE GENOMIC DNA]</scope>
    <source>
        <strain evidence="3">XYN52</strain>
    </source>
</reference>